<evidence type="ECO:0000256" key="1">
    <source>
        <dbReference type="SAM" id="MobiDB-lite"/>
    </source>
</evidence>
<dbReference type="Gramene" id="OIT22822">
    <property type="protein sequence ID" value="OIT22822"/>
    <property type="gene ID" value="A4A49_34219"/>
</dbReference>
<reference evidence="2" key="1">
    <citation type="submission" date="2016-11" db="EMBL/GenBank/DDBJ databases">
        <title>The genome of Nicotiana attenuata.</title>
        <authorList>
            <person name="Xu S."/>
            <person name="Brockmoeller T."/>
            <person name="Gaquerel E."/>
            <person name="Navarro A."/>
            <person name="Kuhl H."/>
            <person name="Gase K."/>
            <person name="Ling Z."/>
            <person name="Zhou W."/>
            <person name="Kreitzer C."/>
            <person name="Stanke M."/>
            <person name="Tang H."/>
            <person name="Lyons E."/>
            <person name="Pandey P."/>
            <person name="Pandey S.P."/>
            <person name="Timmermann B."/>
            <person name="Baldwin I.T."/>
        </authorList>
    </citation>
    <scope>NUCLEOTIDE SEQUENCE [LARGE SCALE GENOMIC DNA]</scope>
    <source>
        <strain evidence="2">UT</strain>
    </source>
</reference>
<dbReference type="AlphaFoldDB" id="A0A1J6K0H6"/>
<proteinExistence type="predicted"/>
<feature type="compositionally biased region" description="Basic and acidic residues" evidence="1">
    <location>
        <begin position="292"/>
        <end position="305"/>
    </location>
</feature>
<dbReference type="EMBL" id="MJEQ01003469">
    <property type="protein sequence ID" value="OIT22822.1"/>
    <property type="molecule type" value="Genomic_DNA"/>
</dbReference>
<keyword evidence="3" id="KW-1185">Reference proteome</keyword>
<gene>
    <name evidence="2" type="ORF">A4A49_34219</name>
</gene>
<feature type="region of interest" description="Disordered" evidence="1">
    <location>
        <begin position="56"/>
        <end position="217"/>
    </location>
</feature>
<name>A0A1J6K0H6_NICAT</name>
<dbReference type="Proteomes" id="UP000187609">
    <property type="component" value="Unassembled WGS sequence"/>
</dbReference>
<feature type="compositionally biased region" description="Polar residues" evidence="1">
    <location>
        <begin position="57"/>
        <end position="76"/>
    </location>
</feature>
<evidence type="ECO:0000313" key="3">
    <source>
        <dbReference type="Proteomes" id="UP000187609"/>
    </source>
</evidence>
<evidence type="ECO:0000313" key="2">
    <source>
        <dbReference type="EMBL" id="OIT22822.1"/>
    </source>
</evidence>
<feature type="compositionally biased region" description="Polar residues" evidence="1">
    <location>
        <begin position="174"/>
        <end position="188"/>
    </location>
</feature>
<comment type="caution">
    <text evidence="2">The sequence shown here is derived from an EMBL/GenBank/DDBJ whole genome shotgun (WGS) entry which is preliminary data.</text>
</comment>
<sequence>MVQVDAVQQIHTTNKFAALQIEDEANERNQLAIVEEVDVQNTPTQKVLNPDAAVFTPKSTGVASSKRGNVQPNGKKNLSKPAADGDTSIIPEQENLKDRVNFTGGRLWDQQNEEELDEGEFLEGHEDVEEVHDKDPDAEEQSVNGKSSRFKIQSAEEGINVNTTDEHQIEQLPNKITPSLNPNHTSSPIKAHEPSVQSSEAGDLDDPGDPGDKMGEVQQQQLVEVQKKVDLELQQNLGIATAGDKVTLTQMQEVVICPNHTVEQMKNISKSLVTKPIRNQLINQENYEEEEQSQKTKGRDMDAEL</sequence>
<feature type="region of interest" description="Disordered" evidence="1">
    <location>
        <begin position="283"/>
        <end position="305"/>
    </location>
</feature>
<feature type="compositionally biased region" description="Polar residues" evidence="1">
    <location>
        <begin position="141"/>
        <end position="151"/>
    </location>
</feature>
<accession>A0A1J6K0H6</accession>
<feature type="compositionally biased region" description="Acidic residues" evidence="1">
    <location>
        <begin position="111"/>
        <end position="140"/>
    </location>
</feature>
<organism evidence="2 3">
    <name type="scientific">Nicotiana attenuata</name>
    <name type="common">Coyote tobacco</name>
    <dbReference type="NCBI Taxonomy" id="49451"/>
    <lineage>
        <taxon>Eukaryota</taxon>
        <taxon>Viridiplantae</taxon>
        <taxon>Streptophyta</taxon>
        <taxon>Embryophyta</taxon>
        <taxon>Tracheophyta</taxon>
        <taxon>Spermatophyta</taxon>
        <taxon>Magnoliopsida</taxon>
        <taxon>eudicotyledons</taxon>
        <taxon>Gunneridae</taxon>
        <taxon>Pentapetalae</taxon>
        <taxon>asterids</taxon>
        <taxon>lamiids</taxon>
        <taxon>Solanales</taxon>
        <taxon>Solanaceae</taxon>
        <taxon>Nicotianoideae</taxon>
        <taxon>Nicotianeae</taxon>
        <taxon>Nicotiana</taxon>
    </lineage>
</organism>
<protein>
    <submittedName>
        <fullName evidence="2">Uncharacterized protein</fullName>
    </submittedName>
</protein>